<protein>
    <submittedName>
        <fullName evidence="2">Carbohydrate kinase of FGGY family protein</fullName>
    </submittedName>
</protein>
<organism evidence="2 3">
    <name type="scientific">Cohnella phaseoli</name>
    <dbReference type="NCBI Taxonomy" id="456490"/>
    <lineage>
        <taxon>Bacteria</taxon>
        <taxon>Bacillati</taxon>
        <taxon>Bacillota</taxon>
        <taxon>Bacilli</taxon>
        <taxon>Bacillales</taxon>
        <taxon>Paenibacillaceae</taxon>
        <taxon>Cohnella</taxon>
    </lineage>
</organism>
<evidence type="ECO:0000313" key="2">
    <source>
        <dbReference type="EMBL" id="RED89177.1"/>
    </source>
</evidence>
<dbReference type="EMBL" id="QRDZ01000001">
    <property type="protein sequence ID" value="RED89177.1"/>
    <property type="molecule type" value="Genomic_DNA"/>
</dbReference>
<dbReference type="InterPro" id="IPR043129">
    <property type="entry name" value="ATPase_NBD"/>
</dbReference>
<keyword evidence="2" id="KW-0418">Kinase</keyword>
<dbReference type="Proteomes" id="UP000256977">
    <property type="component" value="Unassembled WGS sequence"/>
</dbReference>
<accession>A0A3D9KRD2</accession>
<keyword evidence="2" id="KW-0808">Transferase</keyword>
<dbReference type="GO" id="GO:0005975">
    <property type="term" value="P:carbohydrate metabolic process"/>
    <property type="evidence" value="ECO:0007669"/>
    <property type="project" value="InterPro"/>
</dbReference>
<gene>
    <name evidence="2" type="ORF">DFP98_101148</name>
</gene>
<comment type="caution">
    <text evidence="2">The sequence shown here is derived from an EMBL/GenBank/DDBJ whole genome shotgun (WGS) entry which is preliminary data.</text>
</comment>
<dbReference type="InterPro" id="IPR018485">
    <property type="entry name" value="FGGY_C"/>
</dbReference>
<dbReference type="Gene3D" id="3.30.420.40">
    <property type="match status" value="1"/>
</dbReference>
<proteinExistence type="predicted"/>
<name>A0A3D9KRD2_9BACL</name>
<dbReference type="AlphaFoldDB" id="A0A3D9KRD2"/>
<dbReference type="SUPFAM" id="SSF53067">
    <property type="entry name" value="Actin-like ATPase domain"/>
    <property type="match status" value="1"/>
</dbReference>
<keyword evidence="3" id="KW-1185">Reference proteome</keyword>
<feature type="domain" description="Carbohydrate kinase FGGY C-terminal" evidence="1">
    <location>
        <begin position="18"/>
        <end position="60"/>
    </location>
</feature>
<reference evidence="2 3" key="1">
    <citation type="submission" date="2018-07" db="EMBL/GenBank/DDBJ databases">
        <title>Genomic Encyclopedia of Type Strains, Phase III (KMG-III): the genomes of soil and plant-associated and newly described type strains.</title>
        <authorList>
            <person name="Whitman W."/>
        </authorList>
    </citation>
    <scope>NUCLEOTIDE SEQUENCE [LARGE SCALE GENOMIC DNA]</scope>
    <source>
        <strain evidence="2 3">CECT 7287</strain>
    </source>
</reference>
<sequence length="161" mass="17908">MVHSLELSFTNEGALEFHIVGDGVQHRLLCQLTANATGRPVIAGPVEATALGNVLVQAMAHGENRNVAEARDVAARSFDTERYEPEAAEEWNKAYQRYKAHHTRSESIMPTNNSKLTLYIATEASDDHPGTIGRPLRTLERAVSLLKICEQKLDELVIYLR</sequence>
<dbReference type="Pfam" id="PF02782">
    <property type="entry name" value="FGGY_C"/>
    <property type="match status" value="1"/>
</dbReference>
<evidence type="ECO:0000259" key="1">
    <source>
        <dbReference type="Pfam" id="PF02782"/>
    </source>
</evidence>
<evidence type="ECO:0000313" key="3">
    <source>
        <dbReference type="Proteomes" id="UP000256977"/>
    </source>
</evidence>
<dbReference type="GO" id="GO:0016301">
    <property type="term" value="F:kinase activity"/>
    <property type="evidence" value="ECO:0007669"/>
    <property type="project" value="UniProtKB-KW"/>
</dbReference>